<feature type="compositionally biased region" description="Acidic residues" evidence="1">
    <location>
        <begin position="73"/>
        <end position="84"/>
    </location>
</feature>
<gene>
    <name evidence="3" type="ORF">NLI96_g10317</name>
</gene>
<dbReference type="PANTHER" id="PTHR12307:SF36">
    <property type="entry name" value="GLYCOGEN-BINDING SUBUNIT 76A"/>
    <property type="match status" value="1"/>
</dbReference>
<dbReference type="Proteomes" id="UP001212997">
    <property type="component" value="Unassembled WGS sequence"/>
</dbReference>
<sequence length="423" mass="44822">MPYAVPTHSPTSPSTSLSTSPTSTSPIITTRANLRRTRSSFTDEQGPGAFVTMGALPKRRPTSRKAVFHINADDDSPQERDDDGSAPGDGIGLPPSLSNNAHLSGRDYSPFTSPRRSAGSGGSPPSSVPPSFIELPSTQDPVPFPTSSPLPSPSHTIPARSPSHSSPSRPYSLPRVPSTPVILSNGKPLKSSLKSSSSSPNIAGDMQRTKHLRAQSAPSTPNLAHKNVHFAEKDSGLETVKLFKRSGKPASLSKASGDETETETEAENNPTSNGGFPFPSLTSASFASSASSVASTSQTASKPIIHEIDPSPNLTSAIPQSSPSPHANVHLETVTLPRTRPPTLRGTVLVRNVAFEKSVAVRFTLDDWQTTSEVTCRHVVSLPGLPPPFPRISKSSVVEGDVATRVVAGEEEELMQPSWDRFR</sequence>
<protein>
    <recommendedName>
        <fullName evidence="2">CBM21 domain-containing protein</fullName>
    </recommendedName>
</protein>
<organism evidence="3 4">
    <name type="scientific">Meripilus lineatus</name>
    <dbReference type="NCBI Taxonomy" id="2056292"/>
    <lineage>
        <taxon>Eukaryota</taxon>
        <taxon>Fungi</taxon>
        <taxon>Dikarya</taxon>
        <taxon>Basidiomycota</taxon>
        <taxon>Agaricomycotina</taxon>
        <taxon>Agaricomycetes</taxon>
        <taxon>Polyporales</taxon>
        <taxon>Meripilaceae</taxon>
        <taxon>Meripilus</taxon>
    </lineage>
</organism>
<accession>A0AAD5UTV7</accession>
<dbReference type="AlphaFoldDB" id="A0AAD5UTV7"/>
<feature type="compositionally biased region" description="Low complexity" evidence="1">
    <location>
        <begin position="1"/>
        <end position="30"/>
    </location>
</feature>
<feature type="domain" description="CBM21" evidence="2">
    <location>
        <begin position="326"/>
        <end position="380"/>
    </location>
</feature>
<dbReference type="InterPro" id="IPR038175">
    <property type="entry name" value="CBM21_dom_sf"/>
</dbReference>
<feature type="compositionally biased region" description="Low complexity" evidence="1">
    <location>
        <begin position="113"/>
        <end position="131"/>
    </location>
</feature>
<feature type="compositionally biased region" description="Pro residues" evidence="1">
    <location>
        <begin position="142"/>
        <end position="152"/>
    </location>
</feature>
<feature type="region of interest" description="Disordered" evidence="1">
    <location>
        <begin position="297"/>
        <end position="328"/>
    </location>
</feature>
<reference evidence="3" key="1">
    <citation type="submission" date="2022-07" db="EMBL/GenBank/DDBJ databases">
        <title>Genome Sequence of Physisporinus lineatus.</title>
        <authorList>
            <person name="Buettner E."/>
        </authorList>
    </citation>
    <scope>NUCLEOTIDE SEQUENCE</scope>
    <source>
        <strain evidence="3">VT162</strain>
    </source>
</reference>
<evidence type="ECO:0000313" key="3">
    <source>
        <dbReference type="EMBL" id="KAJ3477650.1"/>
    </source>
</evidence>
<feature type="region of interest" description="Disordered" evidence="1">
    <location>
        <begin position="244"/>
        <end position="280"/>
    </location>
</feature>
<dbReference type="EMBL" id="JANAWD010000576">
    <property type="protein sequence ID" value="KAJ3477650.1"/>
    <property type="molecule type" value="Genomic_DNA"/>
</dbReference>
<feature type="compositionally biased region" description="Low complexity" evidence="1">
    <location>
        <begin position="187"/>
        <end position="200"/>
    </location>
</feature>
<feature type="compositionally biased region" description="Basic residues" evidence="1">
    <location>
        <begin position="57"/>
        <end position="67"/>
    </location>
</feature>
<comment type="caution">
    <text evidence="3">The sequence shown here is derived from an EMBL/GenBank/DDBJ whole genome shotgun (WGS) entry which is preliminary data.</text>
</comment>
<dbReference type="InterPro" id="IPR050782">
    <property type="entry name" value="PP1_regulatory_subunit_3"/>
</dbReference>
<feature type="region of interest" description="Disordered" evidence="1">
    <location>
        <begin position="1"/>
        <end position="231"/>
    </location>
</feature>
<evidence type="ECO:0000313" key="4">
    <source>
        <dbReference type="Proteomes" id="UP001212997"/>
    </source>
</evidence>
<keyword evidence="4" id="KW-1185">Reference proteome</keyword>
<proteinExistence type="predicted"/>
<dbReference type="GO" id="GO:0008157">
    <property type="term" value="F:protein phosphatase 1 binding"/>
    <property type="evidence" value="ECO:0007669"/>
    <property type="project" value="TreeGrafter"/>
</dbReference>
<name>A0AAD5UTV7_9APHY</name>
<dbReference type="Gene3D" id="2.60.40.2440">
    <property type="entry name" value="Carbohydrate binding type-21 domain"/>
    <property type="match status" value="1"/>
</dbReference>
<dbReference type="GO" id="GO:0005979">
    <property type="term" value="P:regulation of glycogen biosynthetic process"/>
    <property type="evidence" value="ECO:0007669"/>
    <property type="project" value="TreeGrafter"/>
</dbReference>
<dbReference type="PANTHER" id="PTHR12307">
    <property type="entry name" value="PROTEIN PHOSPHATASE 1 REGULATORY SUBUNIT"/>
    <property type="match status" value="1"/>
</dbReference>
<dbReference type="Pfam" id="PF03370">
    <property type="entry name" value="CBM_21"/>
    <property type="match status" value="1"/>
</dbReference>
<evidence type="ECO:0000256" key="1">
    <source>
        <dbReference type="SAM" id="MobiDB-lite"/>
    </source>
</evidence>
<dbReference type="InterPro" id="IPR005036">
    <property type="entry name" value="CBM21_dom"/>
</dbReference>
<dbReference type="GO" id="GO:2001069">
    <property type="term" value="F:glycogen binding"/>
    <property type="evidence" value="ECO:0007669"/>
    <property type="project" value="TreeGrafter"/>
</dbReference>
<feature type="compositionally biased region" description="Low complexity" evidence="1">
    <location>
        <begin position="158"/>
        <end position="178"/>
    </location>
</feature>
<evidence type="ECO:0000259" key="2">
    <source>
        <dbReference type="Pfam" id="PF03370"/>
    </source>
</evidence>
<dbReference type="GO" id="GO:0000164">
    <property type="term" value="C:protein phosphatase type 1 complex"/>
    <property type="evidence" value="ECO:0007669"/>
    <property type="project" value="TreeGrafter"/>
</dbReference>
<feature type="compositionally biased region" description="Polar residues" evidence="1">
    <location>
        <begin position="312"/>
        <end position="325"/>
    </location>
</feature>